<gene>
    <name evidence="4" type="ORF">N7450_002889</name>
</gene>
<evidence type="ECO:0000313" key="4">
    <source>
        <dbReference type="EMBL" id="KAJ5596431.1"/>
    </source>
</evidence>
<dbReference type="PANTHER" id="PTHR11358:SF26">
    <property type="entry name" value="GUANIDINO ACID HYDROLASE, MITOCHONDRIAL"/>
    <property type="match status" value="1"/>
</dbReference>
<dbReference type="Proteomes" id="UP001216150">
    <property type="component" value="Unassembled WGS sequence"/>
</dbReference>
<evidence type="ECO:0000256" key="1">
    <source>
        <dbReference type="ARBA" id="ARBA00022723"/>
    </source>
</evidence>
<comment type="similarity">
    <text evidence="3">Belongs to the arginase family.</text>
</comment>
<evidence type="ECO:0000256" key="2">
    <source>
        <dbReference type="ARBA" id="ARBA00022801"/>
    </source>
</evidence>
<protein>
    <submittedName>
        <fullName evidence="4">Ureohydrolase</fullName>
    </submittedName>
</protein>
<keyword evidence="5" id="KW-1185">Reference proteome</keyword>
<dbReference type="EMBL" id="JAQJAC010000002">
    <property type="protein sequence ID" value="KAJ5596431.1"/>
    <property type="molecule type" value="Genomic_DNA"/>
</dbReference>
<organism evidence="4 5">
    <name type="scientific">Penicillium hetheringtonii</name>
    <dbReference type="NCBI Taxonomy" id="911720"/>
    <lineage>
        <taxon>Eukaryota</taxon>
        <taxon>Fungi</taxon>
        <taxon>Dikarya</taxon>
        <taxon>Ascomycota</taxon>
        <taxon>Pezizomycotina</taxon>
        <taxon>Eurotiomycetes</taxon>
        <taxon>Eurotiomycetidae</taxon>
        <taxon>Eurotiales</taxon>
        <taxon>Aspergillaceae</taxon>
        <taxon>Penicillium</taxon>
    </lineage>
</organism>
<sequence length="288" mass="32401">MHLVDSEDKICGRAFIHEIETIQTEVPVELLILSECSVPLGDHFDDAQDLNVHIDNWQCYWIMIISWEDGVASRRGIGTLDRHAINQGYPPGLVWKEVLLGWDPYEGYAGIASNESAITHGTFFWHASREGYISKGTSVHGGLRTKLFVCIHLQRFCSPRDYEIDEYVGFTLIEAQENYEIGMSGIIDKVRKTVKIHRRIFLSILMARCGASFCPDCLIQVSPPQQKLQTTRELKRFIRGLEGINLVGADVVEVSPSYDTIAETTSVAAADLIVNILASMTNIKIFLR</sequence>
<dbReference type="PROSITE" id="PS51409">
    <property type="entry name" value="ARGINASE_2"/>
    <property type="match status" value="1"/>
</dbReference>
<evidence type="ECO:0000256" key="3">
    <source>
        <dbReference type="PROSITE-ProRule" id="PRU00742"/>
    </source>
</evidence>
<keyword evidence="1" id="KW-0479">Metal-binding</keyword>
<dbReference type="InterPro" id="IPR023696">
    <property type="entry name" value="Ureohydrolase_dom_sf"/>
</dbReference>
<name>A0AAD6DX01_9EURO</name>
<comment type="caution">
    <text evidence="4">The sequence shown here is derived from an EMBL/GenBank/DDBJ whole genome shotgun (WGS) entry which is preliminary data.</text>
</comment>
<dbReference type="PANTHER" id="PTHR11358">
    <property type="entry name" value="ARGINASE/AGMATINASE"/>
    <property type="match status" value="1"/>
</dbReference>
<evidence type="ECO:0000313" key="5">
    <source>
        <dbReference type="Proteomes" id="UP001216150"/>
    </source>
</evidence>
<dbReference type="AlphaFoldDB" id="A0AAD6DX01"/>
<dbReference type="InterPro" id="IPR006035">
    <property type="entry name" value="Ureohydrolase"/>
</dbReference>
<dbReference type="SUPFAM" id="SSF52768">
    <property type="entry name" value="Arginase/deacetylase"/>
    <property type="match status" value="1"/>
</dbReference>
<dbReference type="GO" id="GO:0008783">
    <property type="term" value="F:agmatinase activity"/>
    <property type="evidence" value="ECO:0007669"/>
    <property type="project" value="TreeGrafter"/>
</dbReference>
<dbReference type="Gene3D" id="3.40.800.10">
    <property type="entry name" value="Ureohydrolase domain"/>
    <property type="match status" value="1"/>
</dbReference>
<reference evidence="4 5" key="1">
    <citation type="journal article" date="2023" name="IMA Fungus">
        <title>Comparative genomic study of the Penicillium genus elucidates a diverse pangenome and 15 lateral gene transfer events.</title>
        <authorList>
            <person name="Petersen C."/>
            <person name="Sorensen T."/>
            <person name="Nielsen M.R."/>
            <person name="Sondergaard T.E."/>
            <person name="Sorensen J.L."/>
            <person name="Fitzpatrick D.A."/>
            <person name="Frisvad J.C."/>
            <person name="Nielsen K.L."/>
        </authorList>
    </citation>
    <scope>NUCLEOTIDE SEQUENCE [LARGE SCALE GENOMIC DNA]</scope>
    <source>
        <strain evidence="4 5">IBT 29057</strain>
    </source>
</reference>
<keyword evidence="2" id="KW-0378">Hydrolase</keyword>
<dbReference type="GO" id="GO:0033389">
    <property type="term" value="P:putrescine biosynthetic process from arginine, via agmatine"/>
    <property type="evidence" value="ECO:0007669"/>
    <property type="project" value="TreeGrafter"/>
</dbReference>
<dbReference type="Pfam" id="PF00491">
    <property type="entry name" value="Arginase"/>
    <property type="match status" value="1"/>
</dbReference>
<proteinExistence type="inferred from homology"/>
<dbReference type="GO" id="GO:0046872">
    <property type="term" value="F:metal ion binding"/>
    <property type="evidence" value="ECO:0007669"/>
    <property type="project" value="UniProtKB-KW"/>
</dbReference>
<accession>A0AAD6DX01</accession>